<comment type="caution">
    <text evidence="4">Lacks conserved residue(s) required for the propagation of feature annotation.</text>
</comment>
<dbReference type="Proteomes" id="UP000003434">
    <property type="component" value="Unassembled WGS sequence"/>
</dbReference>
<evidence type="ECO:0000256" key="1">
    <source>
        <dbReference type="ARBA" id="ARBA00022801"/>
    </source>
</evidence>
<sequence>MDILKGALCLEGGSLRGLFTAGVLDAFLDSDLYIEYVNGVSAGSMNGMNYVSKQRGRSKRINLKYLHDKRYISFRNMFTSRQIFNFDFLFGDISNKYDPFDWDAFNDKAQRYEAVATDVITGESAYFDKDSCSDIIAAVKASSSIPVMSKMIDVDGRKYLDGGISTSIAYNRAFELGYSKVVAVLTREEGYRKKPVNKVNEGICKRYFKPLPKLVDKLMTVPKRYNEMQEEMDTLANEGRLLIIRPPKKVIVQRLEKSVAKLESLYKEGYEEGMKNIENVRKFLS</sequence>
<dbReference type="PROSITE" id="PS51635">
    <property type="entry name" value="PNPLA"/>
    <property type="match status" value="1"/>
</dbReference>
<comment type="caution">
    <text evidence="6">The sequence shown here is derived from an EMBL/GenBank/DDBJ whole genome shotgun (WGS) entry which is preliminary data.</text>
</comment>
<evidence type="ECO:0000256" key="2">
    <source>
        <dbReference type="ARBA" id="ARBA00022963"/>
    </source>
</evidence>
<evidence type="ECO:0000313" key="6">
    <source>
        <dbReference type="EMBL" id="EFU76889.1"/>
    </source>
</evidence>
<keyword evidence="3 4" id="KW-0443">Lipid metabolism</keyword>
<dbReference type="PANTHER" id="PTHR14226">
    <property type="entry name" value="NEUROPATHY TARGET ESTERASE/SWISS CHEESE D.MELANOGASTER"/>
    <property type="match status" value="1"/>
</dbReference>
<evidence type="ECO:0000256" key="3">
    <source>
        <dbReference type="ARBA" id="ARBA00023098"/>
    </source>
</evidence>
<keyword evidence="2 4" id="KW-0442">Lipid degradation</keyword>
<feature type="domain" description="PNPLA" evidence="5">
    <location>
        <begin position="8"/>
        <end position="174"/>
    </location>
</feature>
<keyword evidence="1 4" id="KW-0378">Hydrolase</keyword>
<reference evidence="6 7" key="1">
    <citation type="submission" date="2010-12" db="EMBL/GenBank/DDBJ databases">
        <authorList>
            <person name="Muzny D."/>
            <person name="Qin X."/>
            <person name="Deng J."/>
            <person name="Jiang H."/>
            <person name="Liu Y."/>
            <person name="Qu J."/>
            <person name="Song X.-Z."/>
            <person name="Zhang L."/>
            <person name="Thornton R."/>
            <person name="Coyle M."/>
            <person name="Francisco L."/>
            <person name="Jackson L."/>
            <person name="Javaid M."/>
            <person name="Korchina V."/>
            <person name="Kovar C."/>
            <person name="Mata R."/>
            <person name="Mathew T."/>
            <person name="Ngo R."/>
            <person name="Nguyen L."/>
            <person name="Nguyen N."/>
            <person name="Okwuonu G."/>
            <person name="Ongeri F."/>
            <person name="Pham C."/>
            <person name="Simmons D."/>
            <person name="Wilczek-Boney K."/>
            <person name="Hale W."/>
            <person name="Jakkamsetti A."/>
            <person name="Pham P."/>
            <person name="Ruth R."/>
            <person name="San Lucas F."/>
            <person name="Warren J."/>
            <person name="Zhang J."/>
            <person name="Zhao Z."/>
            <person name="Zhou C."/>
            <person name="Zhu D."/>
            <person name="Lee S."/>
            <person name="Bess C."/>
            <person name="Blankenburg K."/>
            <person name="Forbes L."/>
            <person name="Fu Q."/>
            <person name="Gubbala S."/>
            <person name="Hirani K."/>
            <person name="Jayaseelan J.C."/>
            <person name="Lara F."/>
            <person name="Munidasa M."/>
            <person name="Palculict T."/>
            <person name="Patil S."/>
            <person name="Pu L.-L."/>
            <person name="Saada N."/>
            <person name="Tang L."/>
            <person name="Weissenberger G."/>
            <person name="Zhu Y."/>
            <person name="Hemphill L."/>
            <person name="Shang Y."/>
            <person name="Youmans B."/>
            <person name="Ayvaz T."/>
            <person name="Ross M."/>
            <person name="Santibanez J."/>
            <person name="Aqrawi P."/>
            <person name="Gross S."/>
            <person name="Joshi V."/>
            <person name="Fowler G."/>
            <person name="Nazareth L."/>
            <person name="Reid J."/>
            <person name="Worley K."/>
            <person name="Petrosino J."/>
            <person name="Highlander S."/>
            <person name="Gibbs R."/>
        </authorList>
    </citation>
    <scope>NUCLEOTIDE SEQUENCE [LARGE SCALE GENOMIC DNA]</scope>
    <source>
        <strain evidence="6 7">DSM 3986</strain>
    </source>
</reference>
<protein>
    <submittedName>
        <fullName evidence="6">Phospholipase, patatin family</fullName>
    </submittedName>
</protein>
<dbReference type="Pfam" id="PF01734">
    <property type="entry name" value="Patatin"/>
    <property type="match status" value="1"/>
</dbReference>
<dbReference type="InterPro" id="IPR002641">
    <property type="entry name" value="PNPLA_dom"/>
</dbReference>
<feature type="short sequence motif" description="GXSXG" evidence="4">
    <location>
        <begin position="39"/>
        <end position="43"/>
    </location>
</feature>
<proteinExistence type="predicted"/>
<dbReference type="EMBL" id="AEPW01000050">
    <property type="protein sequence ID" value="EFU76889.1"/>
    <property type="molecule type" value="Genomic_DNA"/>
</dbReference>
<evidence type="ECO:0000313" key="7">
    <source>
        <dbReference type="Proteomes" id="UP000003434"/>
    </source>
</evidence>
<organism evidence="6 7">
    <name type="scientific">Lachnoanaerobaculum saburreum DSM 3986</name>
    <dbReference type="NCBI Taxonomy" id="887325"/>
    <lineage>
        <taxon>Bacteria</taxon>
        <taxon>Bacillati</taxon>
        <taxon>Bacillota</taxon>
        <taxon>Clostridia</taxon>
        <taxon>Lachnospirales</taxon>
        <taxon>Lachnospiraceae</taxon>
        <taxon>Lachnoanaerobaculum</taxon>
    </lineage>
</organism>
<gene>
    <name evidence="6" type="ORF">HMPREF0381_1265</name>
</gene>
<dbReference type="RefSeq" id="WP_008751032.1">
    <property type="nucleotide sequence ID" value="NZ_GL622296.1"/>
</dbReference>
<dbReference type="InterPro" id="IPR037483">
    <property type="entry name" value="YjjU-like"/>
</dbReference>
<evidence type="ECO:0000256" key="4">
    <source>
        <dbReference type="PROSITE-ProRule" id="PRU01161"/>
    </source>
</evidence>
<dbReference type="HOGENOM" id="CLU_048271_1_0_9"/>
<feature type="active site" description="Nucleophile" evidence="4">
    <location>
        <position position="41"/>
    </location>
</feature>
<dbReference type="GO" id="GO:0016787">
    <property type="term" value="F:hydrolase activity"/>
    <property type="evidence" value="ECO:0007669"/>
    <property type="project" value="UniProtKB-UniRule"/>
</dbReference>
<dbReference type="Pfam" id="PF19890">
    <property type="entry name" value="DUF6363"/>
    <property type="match status" value="1"/>
</dbReference>
<dbReference type="Gene3D" id="3.40.1090.10">
    <property type="entry name" value="Cytosolic phospholipase A2 catalytic domain"/>
    <property type="match status" value="2"/>
</dbReference>
<feature type="active site" description="Proton acceptor" evidence="4">
    <location>
        <position position="161"/>
    </location>
</feature>
<dbReference type="InterPro" id="IPR050301">
    <property type="entry name" value="NTE"/>
</dbReference>
<name>E6LMT0_9FIRM</name>
<dbReference type="CDD" id="cd07208">
    <property type="entry name" value="Pat_hypo_Ecoli_yjju_like"/>
    <property type="match status" value="1"/>
</dbReference>
<feature type="short sequence motif" description="DGA/G" evidence="4">
    <location>
        <begin position="161"/>
        <end position="163"/>
    </location>
</feature>
<dbReference type="SUPFAM" id="SSF52151">
    <property type="entry name" value="FabD/lysophospholipase-like"/>
    <property type="match status" value="1"/>
</dbReference>
<accession>E6LMT0</accession>
<dbReference type="AlphaFoldDB" id="E6LMT0"/>
<dbReference type="GO" id="GO:0016042">
    <property type="term" value="P:lipid catabolic process"/>
    <property type="evidence" value="ECO:0007669"/>
    <property type="project" value="UniProtKB-UniRule"/>
</dbReference>
<dbReference type="PANTHER" id="PTHR14226:SF25">
    <property type="entry name" value="PHOSPHOESTERASE"/>
    <property type="match status" value="1"/>
</dbReference>
<dbReference type="InterPro" id="IPR045943">
    <property type="entry name" value="DUF6363"/>
</dbReference>
<evidence type="ECO:0000259" key="5">
    <source>
        <dbReference type="PROSITE" id="PS51635"/>
    </source>
</evidence>
<dbReference type="InterPro" id="IPR016035">
    <property type="entry name" value="Acyl_Trfase/lysoPLipase"/>
</dbReference>
<dbReference type="eggNOG" id="COG4667">
    <property type="taxonomic scope" value="Bacteria"/>
</dbReference>